<feature type="transmembrane region" description="Helical" evidence="1">
    <location>
        <begin position="257"/>
        <end position="281"/>
    </location>
</feature>
<feature type="transmembrane region" description="Helical" evidence="1">
    <location>
        <begin position="214"/>
        <end position="237"/>
    </location>
</feature>
<comment type="caution">
    <text evidence="2">The sequence shown here is derived from an EMBL/GenBank/DDBJ whole genome shotgun (WGS) entry which is preliminary data.</text>
</comment>
<evidence type="ECO:0000313" key="2">
    <source>
        <dbReference type="EMBL" id="KKQ47941.1"/>
    </source>
</evidence>
<sequence>MIKLAKFIVTILILILTIASLFIIYIKFILLNKNYYTYSFNKNGTYENLSRGLKGLTKEMLIDDISGTIDYDNLTLGQRQEIEVQAERYTAFINKNNVKDFTETNLSNILKYLKNRSEYLIIYLPLEKWAIPKEILDQMPDYLKTTNLDAREILINLKTANENTDLLGIFESLKLTDKYLNSALFAVLTLNVIFFSLYYFLTNKEKRGSSMGKLLSFLGVIILISSWVLFTAQHIFAEGLAFKNTWNEVLLGTLVPIFINPIVLIFAMFGLVSLITGIILFNKQAGQNLPHPSAQTRQSS</sequence>
<evidence type="ECO:0000313" key="3">
    <source>
        <dbReference type="Proteomes" id="UP000034366"/>
    </source>
</evidence>
<dbReference type="AlphaFoldDB" id="A0A0G0L5K3"/>
<reference evidence="2 3" key="1">
    <citation type="journal article" date="2015" name="Nature">
        <title>rRNA introns, odd ribosomes, and small enigmatic genomes across a large radiation of phyla.</title>
        <authorList>
            <person name="Brown C.T."/>
            <person name="Hug L.A."/>
            <person name="Thomas B.C."/>
            <person name="Sharon I."/>
            <person name="Castelle C.J."/>
            <person name="Singh A."/>
            <person name="Wilkins M.J."/>
            <person name="Williams K.H."/>
            <person name="Banfield J.F."/>
        </authorList>
    </citation>
    <scope>NUCLEOTIDE SEQUENCE [LARGE SCALE GENOMIC DNA]</scope>
</reference>
<evidence type="ECO:0000256" key="1">
    <source>
        <dbReference type="SAM" id="Phobius"/>
    </source>
</evidence>
<accession>A0A0G0L5K3</accession>
<keyword evidence="1" id="KW-1133">Transmembrane helix</keyword>
<dbReference type="Proteomes" id="UP000034366">
    <property type="component" value="Unassembled WGS sequence"/>
</dbReference>
<feature type="transmembrane region" description="Helical" evidence="1">
    <location>
        <begin position="7"/>
        <end position="30"/>
    </location>
</feature>
<keyword evidence="1" id="KW-0472">Membrane</keyword>
<dbReference type="EMBL" id="LBTW01000044">
    <property type="protein sequence ID" value="KKQ47941.1"/>
    <property type="molecule type" value="Genomic_DNA"/>
</dbReference>
<organism evidence="2 3">
    <name type="scientific">Candidatus Woesebacteria bacterium GW2011_GWD1_38_10</name>
    <dbReference type="NCBI Taxonomy" id="1618592"/>
    <lineage>
        <taxon>Bacteria</taxon>
        <taxon>Candidatus Woeseibacteriota</taxon>
    </lineage>
</organism>
<protein>
    <submittedName>
        <fullName evidence="2">Uncharacterized protein</fullName>
    </submittedName>
</protein>
<keyword evidence="1" id="KW-0812">Transmembrane</keyword>
<feature type="transmembrane region" description="Helical" evidence="1">
    <location>
        <begin position="183"/>
        <end position="202"/>
    </location>
</feature>
<proteinExistence type="predicted"/>
<name>A0A0G0L5K3_9BACT</name>
<gene>
    <name evidence="2" type="ORF">US67_C0044G0002</name>
</gene>